<gene>
    <name evidence="2" type="ORF">EDD29_3619</name>
</gene>
<feature type="compositionally biased region" description="Basic and acidic residues" evidence="1">
    <location>
        <begin position="52"/>
        <end position="63"/>
    </location>
</feature>
<name>A0A3N1CZ38_9ACTN</name>
<dbReference type="EMBL" id="RJKE01000001">
    <property type="protein sequence ID" value="ROO86058.1"/>
    <property type="molecule type" value="Genomic_DNA"/>
</dbReference>
<protein>
    <recommendedName>
        <fullName evidence="4">Lipocalin-like protein</fullName>
    </recommendedName>
</protein>
<feature type="region of interest" description="Disordered" evidence="1">
    <location>
        <begin position="44"/>
        <end position="80"/>
    </location>
</feature>
<evidence type="ECO:0000313" key="3">
    <source>
        <dbReference type="Proteomes" id="UP000272400"/>
    </source>
</evidence>
<reference evidence="2 3" key="1">
    <citation type="submission" date="2018-11" db="EMBL/GenBank/DDBJ databases">
        <title>Sequencing the genomes of 1000 actinobacteria strains.</title>
        <authorList>
            <person name="Klenk H.-P."/>
        </authorList>
    </citation>
    <scope>NUCLEOTIDE SEQUENCE [LARGE SCALE GENOMIC DNA]</scope>
    <source>
        <strain evidence="2 3">DSM 44254</strain>
    </source>
</reference>
<dbReference type="RefSeq" id="WP_123665496.1">
    <property type="nucleotide sequence ID" value="NZ_RJKE01000001.1"/>
</dbReference>
<proteinExistence type="predicted"/>
<evidence type="ECO:0000256" key="1">
    <source>
        <dbReference type="SAM" id="MobiDB-lite"/>
    </source>
</evidence>
<dbReference type="Proteomes" id="UP000272400">
    <property type="component" value="Unassembled WGS sequence"/>
</dbReference>
<accession>A0A3N1CZ38</accession>
<organism evidence="2 3">
    <name type="scientific">Actinocorallia herbida</name>
    <dbReference type="NCBI Taxonomy" id="58109"/>
    <lineage>
        <taxon>Bacteria</taxon>
        <taxon>Bacillati</taxon>
        <taxon>Actinomycetota</taxon>
        <taxon>Actinomycetes</taxon>
        <taxon>Streptosporangiales</taxon>
        <taxon>Thermomonosporaceae</taxon>
        <taxon>Actinocorallia</taxon>
    </lineage>
</organism>
<sequence length="101" mass="11331">MTGVTGSWVHSFEEDTETTAVYRAAGHPFPVSRRLRRELEFRPDGTFVERGPGPDDWPRETRGRWASPEPGRVDVTFPDRPEAPTRITVVSVEPGVLTIAK</sequence>
<comment type="caution">
    <text evidence="2">The sequence shown here is derived from an EMBL/GenBank/DDBJ whole genome shotgun (WGS) entry which is preliminary data.</text>
</comment>
<dbReference type="AlphaFoldDB" id="A0A3N1CZ38"/>
<evidence type="ECO:0008006" key="4">
    <source>
        <dbReference type="Google" id="ProtNLM"/>
    </source>
</evidence>
<keyword evidence="3" id="KW-1185">Reference proteome</keyword>
<evidence type="ECO:0000313" key="2">
    <source>
        <dbReference type="EMBL" id="ROO86058.1"/>
    </source>
</evidence>
<dbReference type="OrthoDB" id="2651079at2"/>